<keyword evidence="2" id="KW-0645">Protease</keyword>
<dbReference type="Gene3D" id="1.10.1380.10">
    <property type="entry name" value="Neutral endopeptidase , domain2"/>
    <property type="match status" value="1"/>
</dbReference>
<evidence type="ECO:0000259" key="8">
    <source>
        <dbReference type="Pfam" id="PF01431"/>
    </source>
</evidence>
<dbReference type="SUPFAM" id="SSF55486">
    <property type="entry name" value="Metalloproteases ('zincins'), catalytic domain"/>
    <property type="match status" value="1"/>
</dbReference>
<evidence type="ECO:0000259" key="9">
    <source>
        <dbReference type="Pfam" id="PF05649"/>
    </source>
</evidence>
<dbReference type="Pfam" id="PF01431">
    <property type="entry name" value="Peptidase_M13"/>
    <property type="match status" value="2"/>
</dbReference>
<evidence type="ECO:0008006" key="12">
    <source>
        <dbReference type="Google" id="ProtNLM"/>
    </source>
</evidence>
<evidence type="ECO:0000256" key="3">
    <source>
        <dbReference type="ARBA" id="ARBA00022723"/>
    </source>
</evidence>
<keyword evidence="11" id="KW-1185">Reference proteome</keyword>
<comment type="cofactor">
    <cofactor evidence="1">
        <name>Zn(2+)</name>
        <dbReference type="ChEBI" id="CHEBI:29105"/>
    </cofactor>
</comment>
<evidence type="ECO:0000313" key="10">
    <source>
        <dbReference type="EMBL" id="CAH3131116.1"/>
    </source>
</evidence>
<organism evidence="10 11">
    <name type="scientific">Pocillopora meandrina</name>
    <dbReference type="NCBI Taxonomy" id="46732"/>
    <lineage>
        <taxon>Eukaryota</taxon>
        <taxon>Metazoa</taxon>
        <taxon>Cnidaria</taxon>
        <taxon>Anthozoa</taxon>
        <taxon>Hexacorallia</taxon>
        <taxon>Scleractinia</taxon>
        <taxon>Astrocoeniina</taxon>
        <taxon>Pocilloporidae</taxon>
        <taxon>Pocillopora</taxon>
    </lineage>
</organism>
<feature type="domain" description="Peptidase M13 C-terminal" evidence="8">
    <location>
        <begin position="725"/>
        <end position="835"/>
    </location>
</feature>
<dbReference type="AlphaFoldDB" id="A0AAU9WZB6"/>
<keyword evidence="4" id="KW-0378">Hydrolase</keyword>
<dbReference type="GO" id="GO:0016485">
    <property type="term" value="P:protein processing"/>
    <property type="evidence" value="ECO:0007669"/>
    <property type="project" value="TreeGrafter"/>
</dbReference>
<dbReference type="InterPro" id="IPR042089">
    <property type="entry name" value="Peptidase_M13_dom_2"/>
</dbReference>
<dbReference type="PANTHER" id="PTHR11733">
    <property type="entry name" value="ZINC METALLOPROTEASE FAMILY M13 NEPRILYSIN-RELATED"/>
    <property type="match status" value="1"/>
</dbReference>
<feature type="domain" description="Peptidase M13 C-terminal" evidence="8">
    <location>
        <begin position="553"/>
        <end position="641"/>
    </location>
</feature>
<protein>
    <recommendedName>
        <fullName evidence="12">Endothelin-converting enzyme 1</fullName>
    </recommendedName>
</protein>
<dbReference type="PANTHER" id="PTHR11733:SF240">
    <property type="entry name" value="GH14155P-RELATED"/>
    <property type="match status" value="1"/>
</dbReference>
<dbReference type="EMBL" id="CALNXJ010000025">
    <property type="protein sequence ID" value="CAH3131116.1"/>
    <property type="molecule type" value="Genomic_DNA"/>
</dbReference>
<dbReference type="Proteomes" id="UP001159428">
    <property type="component" value="Unassembled WGS sequence"/>
</dbReference>
<dbReference type="InterPro" id="IPR008753">
    <property type="entry name" value="Peptidase_M13_N"/>
</dbReference>
<dbReference type="Pfam" id="PF05649">
    <property type="entry name" value="Peptidase_M13_N"/>
    <property type="match status" value="1"/>
</dbReference>
<evidence type="ECO:0000256" key="6">
    <source>
        <dbReference type="ARBA" id="ARBA00023049"/>
    </source>
</evidence>
<proteinExistence type="predicted"/>
<feature type="transmembrane region" description="Helical" evidence="7">
    <location>
        <begin position="25"/>
        <end position="47"/>
    </location>
</feature>
<keyword evidence="5" id="KW-0862">Zinc</keyword>
<dbReference type="GO" id="GO:0004222">
    <property type="term" value="F:metalloendopeptidase activity"/>
    <property type="evidence" value="ECO:0007669"/>
    <property type="project" value="InterPro"/>
</dbReference>
<evidence type="ECO:0000313" key="11">
    <source>
        <dbReference type="Proteomes" id="UP001159428"/>
    </source>
</evidence>
<dbReference type="CDD" id="cd08662">
    <property type="entry name" value="M13"/>
    <property type="match status" value="1"/>
</dbReference>
<keyword evidence="6" id="KW-0482">Metalloprotease</keyword>
<name>A0AAU9WZB6_9CNID</name>
<evidence type="ECO:0000256" key="2">
    <source>
        <dbReference type="ARBA" id="ARBA00022670"/>
    </source>
</evidence>
<sequence length="837" mass="95720">MKEFEQEQGVSLRPVVRRTANMKCLIILSVLLFTFLVISIVFIALYLTERFGTSRPEQQRSSTSQKYCGSKSCLFIAQDAFKQLNRSVDPCEDFYEYVCGGWENENPLGDSETFVTGLTLARERSYSTLRAALENANRNYLQNDAVMKTLGFFNACNDTAAVEALGDDPLKKLIDQMGGWNVTGNMTPLSLMSITERIGKVTRELFIKPFVDIGVFVDPHNSNKHILQFREGQLGMVKSYYAKNTTEHQAGREAYKKYMKKIAKFLGGGPDSDQEMMKVFDLETELAKLDKSLDGSSIIETLQREMPAGIATFELRTTLQQFSSASKLKLENLVDLVNAVFKKQGRKFKKDELIVAYPIDFYVRIFKFYEEKTRTDPLVVVNYIIWTVINNFIETMPRKYREARDDYVTAISGNSTRYRWKDCIDRMQPVFGMPLGLLFVDVAFDEKSKETITQMTRLIKDEFFKSVDALPWMSDETKARAREKANAIAEDIGYPSYIKDPSKLAATLKGLKVGDNLFENTVSAMAFAANQSYSVLDKPVDRDKWFLGPSQVNGYYSPRQNRIVFLAAILQPPFYNPDYPKYLNYGGIGMVIGHEIIHGFDNNGKFFDKDGNIKNWWSIVSHLGFSKRTECFAKQYSQYEVYGKKLFKIWSNHITKISLAKSIETCAYRCWYFGISVLHVIPNSHISEKKAHRLFCILNPGPTYRNELQSKTNLLYIYFFICYLQINGNKTKNENIADNGGIKLAYKAYEALVQEEGTEGALPGLGLTEEQLFFVGFARPWCSIYKKKAAHLQLETDKHTFSKYRIIGTLHNYDKFAEVFSCKPGSAMNPQNKCTLW</sequence>
<reference evidence="10 11" key="1">
    <citation type="submission" date="2022-05" db="EMBL/GenBank/DDBJ databases">
        <authorList>
            <consortium name="Genoscope - CEA"/>
            <person name="William W."/>
        </authorList>
    </citation>
    <scope>NUCLEOTIDE SEQUENCE [LARGE SCALE GENOMIC DNA]</scope>
</reference>
<dbReference type="Gene3D" id="3.40.390.10">
    <property type="entry name" value="Collagenase (Catalytic Domain)"/>
    <property type="match status" value="2"/>
</dbReference>
<dbReference type="PROSITE" id="PS51885">
    <property type="entry name" value="NEPRILYSIN"/>
    <property type="match status" value="1"/>
</dbReference>
<dbReference type="PRINTS" id="PR00786">
    <property type="entry name" value="NEPRILYSIN"/>
</dbReference>
<dbReference type="InterPro" id="IPR000718">
    <property type="entry name" value="Peptidase_M13"/>
</dbReference>
<feature type="domain" description="Peptidase M13 N-terminal" evidence="9">
    <location>
        <begin position="90"/>
        <end position="495"/>
    </location>
</feature>
<gene>
    <name evidence="10" type="ORF">PMEA_00014148</name>
</gene>
<keyword evidence="7" id="KW-0812">Transmembrane</keyword>
<comment type="caution">
    <text evidence="10">The sequence shown here is derived from an EMBL/GenBank/DDBJ whole genome shotgun (WGS) entry which is preliminary data.</text>
</comment>
<dbReference type="GO" id="GO:0046872">
    <property type="term" value="F:metal ion binding"/>
    <property type="evidence" value="ECO:0007669"/>
    <property type="project" value="UniProtKB-KW"/>
</dbReference>
<keyword evidence="3" id="KW-0479">Metal-binding</keyword>
<keyword evidence="7" id="KW-1133">Transmembrane helix</keyword>
<evidence type="ECO:0000256" key="4">
    <source>
        <dbReference type="ARBA" id="ARBA00022801"/>
    </source>
</evidence>
<evidence type="ECO:0000256" key="7">
    <source>
        <dbReference type="SAM" id="Phobius"/>
    </source>
</evidence>
<dbReference type="InterPro" id="IPR024079">
    <property type="entry name" value="MetalloPept_cat_dom_sf"/>
</dbReference>
<dbReference type="GO" id="GO:0005886">
    <property type="term" value="C:plasma membrane"/>
    <property type="evidence" value="ECO:0007669"/>
    <property type="project" value="TreeGrafter"/>
</dbReference>
<dbReference type="InterPro" id="IPR018497">
    <property type="entry name" value="Peptidase_M13_C"/>
</dbReference>
<evidence type="ECO:0000256" key="1">
    <source>
        <dbReference type="ARBA" id="ARBA00001947"/>
    </source>
</evidence>
<evidence type="ECO:0000256" key="5">
    <source>
        <dbReference type="ARBA" id="ARBA00022833"/>
    </source>
</evidence>
<accession>A0AAU9WZB6</accession>
<keyword evidence="7" id="KW-0472">Membrane</keyword>